<organism evidence="2 3">
    <name type="scientific">Cyanistes caeruleus</name>
    <name type="common">Eurasian blue tit</name>
    <name type="synonym">Parus caeruleus</name>
    <dbReference type="NCBI Taxonomy" id="156563"/>
    <lineage>
        <taxon>Eukaryota</taxon>
        <taxon>Metazoa</taxon>
        <taxon>Chordata</taxon>
        <taxon>Craniata</taxon>
        <taxon>Vertebrata</taxon>
        <taxon>Euteleostomi</taxon>
        <taxon>Archelosauria</taxon>
        <taxon>Archosauria</taxon>
        <taxon>Dinosauria</taxon>
        <taxon>Saurischia</taxon>
        <taxon>Theropoda</taxon>
        <taxon>Coelurosauria</taxon>
        <taxon>Aves</taxon>
        <taxon>Neognathae</taxon>
        <taxon>Neoaves</taxon>
        <taxon>Telluraves</taxon>
        <taxon>Australaves</taxon>
        <taxon>Passeriformes</taxon>
        <taxon>Paridae</taxon>
        <taxon>Cyanistes</taxon>
    </lineage>
</organism>
<dbReference type="Proteomes" id="UP000694410">
    <property type="component" value="Unplaced"/>
</dbReference>
<dbReference type="Ensembl" id="ENSCCET00000028821.1">
    <property type="protein sequence ID" value="ENSCCEP00000018903.1"/>
    <property type="gene ID" value="ENSCCEG00000017245.1"/>
</dbReference>
<evidence type="ECO:0000313" key="2">
    <source>
        <dbReference type="Ensembl" id="ENSCCEP00000018903.1"/>
    </source>
</evidence>
<sequence length="75" mass="8131">MAAVGALQRYLPGELQFCVNAGSGVLGWLQSHCGFSSRSQIQAWCTDFSPKRSSAGDLEEELSNPRAQRDAAESR</sequence>
<proteinExistence type="predicted"/>
<evidence type="ECO:0000256" key="1">
    <source>
        <dbReference type="SAM" id="MobiDB-lite"/>
    </source>
</evidence>
<dbReference type="AlphaFoldDB" id="A0A8C0V5R6"/>
<reference evidence="2" key="2">
    <citation type="submission" date="2025-09" db="UniProtKB">
        <authorList>
            <consortium name="Ensembl"/>
        </authorList>
    </citation>
    <scope>IDENTIFICATION</scope>
</reference>
<accession>A0A8C0V5R6</accession>
<reference evidence="2" key="1">
    <citation type="submission" date="2025-08" db="UniProtKB">
        <authorList>
            <consortium name="Ensembl"/>
        </authorList>
    </citation>
    <scope>IDENTIFICATION</scope>
</reference>
<feature type="region of interest" description="Disordered" evidence="1">
    <location>
        <begin position="52"/>
        <end position="75"/>
    </location>
</feature>
<evidence type="ECO:0000313" key="3">
    <source>
        <dbReference type="Proteomes" id="UP000694410"/>
    </source>
</evidence>
<keyword evidence="3" id="KW-1185">Reference proteome</keyword>
<name>A0A8C0V5R6_CYACU</name>
<protein>
    <submittedName>
        <fullName evidence="2">Uncharacterized protein</fullName>
    </submittedName>
</protein>